<gene>
    <name evidence="1" type="ORF">L596_012958</name>
</gene>
<reference evidence="1 2" key="2">
    <citation type="journal article" date="2019" name="G3 (Bethesda)">
        <title>Hybrid Assembly of the Genome of the Entomopathogenic Nematode Steinernema carpocapsae Identifies the X-Chromosome.</title>
        <authorList>
            <person name="Serra L."/>
            <person name="Macchietto M."/>
            <person name="Macias-Munoz A."/>
            <person name="McGill C.J."/>
            <person name="Rodriguez I.M."/>
            <person name="Rodriguez B."/>
            <person name="Murad R."/>
            <person name="Mortazavi A."/>
        </authorList>
    </citation>
    <scope>NUCLEOTIDE SEQUENCE [LARGE SCALE GENOMIC DNA]</scope>
    <source>
        <strain evidence="1 2">ALL</strain>
    </source>
</reference>
<organism evidence="1 2">
    <name type="scientific">Steinernema carpocapsae</name>
    <name type="common">Entomopathogenic nematode</name>
    <dbReference type="NCBI Taxonomy" id="34508"/>
    <lineage>
        <taxon>Eukaryota</taxon>
        <taxon>Metazoa</taxon>
        <taxon>Ecdysozoa</taxon>
        <taxon>Nematoda</taxon>
        <taxon>Chromadorea</taxon>
        <taxon>Rhabditida</taxon>
        <taxon>Tylenchina</taxon>
        <taxon>Panagrolaimomorpha</taxon>
        <taxon>Strongyloidoidea</taxon>
        <taxon>Steinernematidae</taxon>
        <taxon>Steinernema</taxon>
    </lineage>
</organism>
<protein>
    <submittedName>
        <fullName evidence="1">Uncharacterized protein</fullName>
    </submittedName>
</protein>
<name>A0A4V6XWF8_STECR</name>
<sequence>MRFFDHASLTCRLFCYDGCRGRGYFRNMFDDFLTRQWLCEEQPMHKSSRVNTSGFDSIGFEWIRSLLMLFPSVSRFQSIPSAQYFRAFSDFKLRHWRFKSVRFMQLLVN</sequence>
<dbReference type="AlphaFoldDB" id="A0A4V6XWF8"/>
<evidence type="ECO:0000313" key="2">
    <source>
        <dbReference type="Proteomes" id="UP000298663"/>
    </source>
</evidence>
<keyword evidence="2" id="KW-1185">Reference proteome</keyword>
<evidence type="ECO:0000313" key="1">
    <source>
        <dbReference type="EMBL" id="TKR88765.1"/>
    </source>
</evidence>
<dbReference type="Proteomes" id="UP000298663">
    <property type="component" value="Unassembled WGS sequence"/>
</dbReference>
<dbReference type="EMBL" id="AZBU02000003">
    <property type="protein sequence ID" value="TKR88765.1"/>
    <property type="molecule type" value="Genomic_DNA"/>
</dbReference>
<proteinExistence type="predicted"/>
<accession>A0A4V6XWF8</accession>
<comment type="caution">
    <text evidence="1">The sequence shown here is derived from an EMBL/GenBank/DDBJ whole genome shotgun (WGS) entry which is preliminary data.</text>
</comment>
<reference evidence="1 2" key="1">
    <citation type="journal article" date="2015" name="Genome Biol.">
        <title>Comparative genomics of Steinernema reveals deeply conserved gene regulatory networks.</title>
        <authorList>
            <person name="Dillman A.R."/>
            <person name="Macchietto M."/>
            <person name="Porter C.F."/>
            <person name="Rogers A."/>
            <person name="Williams B."/>
            <person name="Antoshechkin I."/>
            <person name="Lee M.M."/>
            <person name="Goodwin Z."/>
            <person name="Lu X."/>
            <person name="Lewis E.E."/>
            <person name="Goodrich-Blair H."/>
            <person name="Stock S.P."/>
            <person name="Adams B.J."/>
            <person name="Sternberg P.W."/>
            <person name="Mortazavi A."/>
        </authorList>
    </citation>
    <scope>NUCLEOTIDE SEQUENCE [LARGE SCALE GENOMIC DNA]</scope>
    <source>
        <strain evidence="1 2">ALL</strain>
    </source>
</reference>